<comment type="caution">
    <text evidence="1">The sequence shown here is derived from an EMBL/GenBank/DDBJ whole genome shotgun (WGS) entry which is preliminary data.</text>
</comment>
<evidence type="ECO:0000313" key="1">
    <source>
        <dbReference type="EMBL" id="CAG8552644.1"/>
    </source>
</evidence>
<proteinExistence type="predicted"/>
<accession>A0A9N9FRL0</accession>
<dbReference type="EMBL" id="CAJVPL010001101">
    <property type="protein sequence ID" value="CAG8552644.1"/>
    <property type="molecule type" value="Genomic_DNA"/>
</dbReference>
<name>A0A9N9FRL0_9GLOM</name>
<reference evidence="1" key="1">
    <citation type="submission" date="2021-06" db="EMBL/GenBank/DDBJ databases">
        <authorList>
            <person name="Kallberg Y."/>
            <person name="Tangrot J."/>
            <person name="Rosling A."/>
        </authorList>
    </citation>
    <scope>NUCLEOTIDE SEQUENCE</scope>
    <source>
        <strain evidence="1">MT106</strain>
    </source>
</reference>
<organism evidence="1 2">
    <name type="scientific">Ambispora gerdemannii</name>
    <dbReference type="NCBI Taxonomy" id="144530"/>
    <lineage>
        <taxon>Eukaryota</taxon>
        <taxon>Fungi</taxon>
        <taxon>Fungi incertae sedis</taxon>
        <taxon>Mucoromycota</taxon>
        <taxon>Glomeromycotina</taxon>
        <taxon>Glomeromycetes</taxon>
        <taxon>Archaeosporales</taxon>
        <taxon>Ambisporaceae</taxon>
        <taxon>Ambispora</taxon>
    </lineage>
</organism>
<gene>
    <name evidence="1" type="ORF">AGERDE_LOCUS6745</name>
</gene>
<dbReference type="Proteomes" id="UP000789831">
    <property type="component" value="Unassembled WGS sequence"/>
</dbReference>
<evidence type="ECO:0000313" key="2">
    <source>
        <dbReference type="Proteomes" id="UP000789831"/>
    </source>
</evidence>
<keyword evidence="2" id="KW-1185">Reference proteome</keyword>
<dbReference type="AlphaFoldDB" id="A0A9N9FRL0"/>
<dbReference type="OrthoDB" id="2420206at2759"/>
<sequence>MALKQKTQASSNNIKNNNNDIRIKSNLRIRNTNEIDTTGKRFTFQVRGASYPPIRRTCNNLKTSTNCKSCNQNWQYIDSLEARLNDLYLTVDKLSRVKVITNSFEKEKFDFSNMDIEELLNISQNIRL</sequence>
<protein>
    <submittedName>
        <fullName evidence="1">7362_t:CDS:1</fullName>
    </submittedName>
</protein>